<feature type="region of interest" description="Disordered" evidence="1">
    <location>
        <begin position="77"/>
        <end position="103"/>
    </location>
</feature>
<sequence length="268" mass="29222">MASSSHILRPGSAPPSLSTFRTYPLAIHNQTQQSLTNSKHVDTQALEPASQIETHNSPALSPLAFLPVNLRSAVFQDEASGSEEEMSSRPPDLGWSTRHKSDGHKSMAVPNAFVDAQQPLEPLELGDFFYAAGNPCSWFVSPASSMTSTVLTEEEEQVISDAEDEARVEELIRPGDDEEEEEGKVSGEGGMLARELSPEPHTLDRGDRTWLGTVLINEVDELHDDAMASLTTSPPTYCARCTDIGPQTSTEPHTMDRGGRAWFEVVMS</sequence>
<evidence type="ECO:0000313" key="3">
    <source>
        <dbReference type="Proteomes" id="UP000053927"/>
    </source>
</evidence>
<dbReference type="AlphaFoldDB" id="R7RVU4"/>
<evidence type="ECO:0000256" key="1">
    <source>
        <dbReference type="SAM" id="MobiDB-lite"/>
    </source>
</evidence>
<proteinExistence type="predicted"/>
<name>R7RVU4_STEHR</name>
<dbReference type="GeneID" id="18804234"/>
<dbReference type="RefSeq" id="XP_007311632.1">
    <property type="nucleotide sequence ID" value="XM_007311570.1"/>
</dbReference>
<organism evidence="2 3">
    <name type="scientific">Stereum hirsutum (strain FP-91666)</name>
    <name type="common">White-rot fungus</name>
    <dbReference type="NCBI Taxonomy" id="721885"/>
    <lineage>
        <taxon>Eukaryota</taxon>
        <taxon>Fungi</taxon>
        <taxon>Dikarya</taxon>
        <taxon>Basidiomycota</taxon>
        <taxon>Agaricomycotina</taxon>
        <taxon>Agaricomycetes</taxon>
        <taxon>Russulales</taxon>
        <taxon>Stereaceae</taxon>
        <taxon>Stereum</taxon>
    </lineage>
</organism>
<protein>
    <submittedName>
        <fullName evidence="2">Uncharacterized protein</fullName>
    </submittedName>
</protein>
<feature type="region of interest" description="Disordered" evidence="1">
    <location>
        <begin position="174"/>
        <end position="204"/>
    </location>
</feature>
<gene>
    <name evidence="2" type="ORF">STEHIDRAFT_173193</name>
</gene>
<dbReference type="EMBL" id="JH687406">
    <property type="protein sequence ID" value="EIM79336.1"/>
    <property type="molecule type" value="Genomic_DNA"/>
</dbReference>
<evidence type="ECO:0000313" key="2">
    <source>
        <dbReference type="EMBL" id="EIM79336.1"/>
    </source>
</evidence>
<keyword evidence="3" id="KW-1185">Reference proteome</keyword>
<reference evidence="3" key="1">
    <citation type="journal article" date="2012" name="Science">
        <title>The Paleozoic origin of enzymatic lignin decomposition reconstructed from 31 fungal genomes.</title>
        <authorList>
            <person name="Floudas D."/>
            <person name="Binder M."/>
            <person name="Riley R."/>
            <person name="Barry K."/>
            <person name="Blanchette R.A."/>
            <person name="Henrissat B."/>
            <person name="Martinez A.T."/>
            <person name="Otillar R."/>
            <person name="Spatafora J.W."/>
            <person name="Yadav J.S."/>
            <person name="Aerts A."/>
            <person name="Benoit I."/>
            <person name="Boyd A."/>
            <person name="Carlson A."/>
            <person name="Copeland A."/>
            <person name="Coutinho P.M."/>
            <person name="de Vries R.P."/>
            <person name="Ferreira P."/>
            <person name="Findley K."/>
            <person name="Foster B."/>
            <person name="Gaskell J."/>
            <person name="Glotzer D."/>
            <person name="Gorecki P."/>
            <person name="Heitman J."/>
            <person name="Hesse C."/>
            <person name="Hori C."/>
            <person name="Igarashi K."/>
            <person name="Jurgens J.A."/>
            <person name="Kallen N."/>
            <person name="Kersten P."/>
            <person name="Kohler A."/>
            <person name="Kuees U."/>
            <person name="Kumar T.K.A."/>
            <person name="Kuo A."/>
            <person name="LaButti K."/>
            <person name="Larrondo L.F."/>
            <person name="Lindquist E."/>
            <person name="Ling A."/>
            <person name="Lombard V."/>
            <person name="Lucas S."/>
            <person name="Lundell T."/>
            <person name="Martin R."/>
            <person name="McLaughlin D.J."/>
            <person name="Morgenstern I."/>
            <person name="Morin E."/>
            <person name="Murat C."/>
            <person name="Nagy L.G."/>
            <person name="Nolan M."/>
            <person name="Ohm R.A."/>
            <person name="Patyshakuliyeva A."/>
            <person name="Rokas A."/>
            <person name="Ruiz-Duenas F.J."/>
            <person name="Sabat G."/>
            <person name="Salamov A."/>
            <person name="Samejima M."/>
            <person name="Schmutz J."/>
            <person name="Slot J.C."/>
            <person name="St John F."/>
            <person name="Stenlid J."/>
            <person name="Sun H."/>
            <person name="Sun S."/>
            <person name="Syed K."/>
            <person name="Tsang A."/>
            <person name="Wiebenga A."/>
            <person name="Young D."/>
            <person name="Pisabarro A."/>
            <person name="Eastwood D.C."/>
            <person name="Martin F."/>
            <person name="Cullen D."/>
            <person name="Grigoriev I.V."/>
            <person name="Hibbett D.S."/>
        </authorList>
    </citation>
    <scope>NUCLEOTIDE SEQUENCE [LARGE SCALE GENOMIC DNA]</scope>
    <source>
        <strain evidence="3">FP-91666</strain>
    </source>
</reference>
<dbReference type="KEGG" id="shs:STEHIDRAFT_173193"/>
<dbReference type="Proteomes" id="UP000053927">
    <property type="component" value="Unassembled WGS sequence"/>
</dbReference>
<accession>R7RVU4</accession>